<comment type="caution">
    <text evidence="2">The sequence shown here is derived from an EMBL/GenBank/DDBJ whole genome shotgun (WGS) entry which is preliminary data.</text>
</comment>
<accession>A0A9W9CKI0</accession>
<keyword evidence="3" id="KW-1185">Reference proteome</keyword>
<feature type="transmembrane region" description="Helical" evidence="1">
    <location>
        <begin position="296"/>
        <end position="325"/>
    </location>
</feature>
<gene>
    <name evidence="2" type="ORF">N0V83_007543</name>
</gene>
<evidence type="ECO:0000256" key="1">
    <source>
        <dbReference type="SAM" id="Phobius"/>
    </source>
</evidence>
<dbReference type="Proteomes" id="UP001140560">
    <property type="component" value="Unassembled WGS sequence"/>
</dbReference>
<dbReference type="AlphaFoldDB" id="A0A9W9CKI0"/>
<name>A0A9W9CKI0_9PLEO</name>
<keyword evidence="1" id="KW-1133">Transmembrane helix</keyword>
<sequence length="337" mass="38482">MPVESREATSALTEAYVPDFFTAQPALSSHEDLFQMICAIRDEPNRKREELSKRQFQAGTQGVMRSTVMSDQNRSMNIAASVLFLTNCGTSYDCADFVEDGGSSITWRDNVTAKDFVSEAYPKNLHPYFDEASDDYKGADVISTIIATKLVKSGFVFEPTNDLRSHLSITYNKREKVVRIFHGVAVLKEMLLASQINKDSCMIPRTVALEVLYTIHHVLFPSDRASQALLSTLVRKRQFDRSLLQYEMARYRRDDDPDITYSYFGTRFSEIYDEMQDPTPRAGWESWLQKYSSPRYMLMATMIGVFIAVILGFLGLAVACVQTWVSYQQWKHPVKQP</sequence>
<organism evidence="2 3">
    <name type="scientific">Neocucurbitaria cava</name>
    <dbReference type="NCBI Taxonomy" id="798079"/>
    <lineage>
        <taxon>Eukaryota</taxon>
        <taxon>Fungi</taxon>
        <taxon>Dikarya</taxon>
        <taxon>Ascomycota</taxon>
        <taxon>Pezizomycotina</taxon>
        <taxon>Dothideomycetes</taxon>
        <taxon>Pleosporomycetidae</taxon>
        <taxon>Pleosporales</taxon>
        <taxon>Pleosporineae</taxon>
        <taxon>Cucurbitariaceae</taxon>
        <taxon>Neocucurbitaria</taxon>
    </lineage>
</organism>
<keyword evidence="1" id="KW-0812">Transmembrane</keyword>
<reference evidence="2" key="1">
    <citation type="submission" date="2022-10" db="EMBL/GenBank/DDBJ databases">
        <title>Tapping the CABI collections for fungal endophytes: first genome assemblies for Collariella, Neodidymelliopsis, Ascochyta clinopodiicola, Didymella pomorum, Didymosphaeria variabile, Neocosmospora piperis and Neocucurbitaria cava.</title>
        <authorList>
            <person name="Hill R."/>
        </authorList>
    </citation>
    <scope>NUCLEOTIDE SEQUENCE</scope>
    <source>
        <strain evidence="2">IMI 356814</strain>
    </source>
</reference>
<keyword evidence="1" id="KW-0472">Membrane</keyword>
<proteinExistence type="predicted"/>
<dbReference type="EMBL" id="JAPEUY010000013">
    <property type="protein sequence ID" value="KAJ4367013.1"/>
    <property type="molecule type" value="Genomic_DNA"/>
</dbReference>
<protein>
    <submittedName>
        <fullName evidence="2">Uncharacterized protein</fullName>
    </submittedName>
</protein>
<evidence type="ECO:0000313" key="2">
    <source>
        <dbReference type="EMBL" id="KAJ4367013.1"/>
    </source>
</evidence>
<evidence type="ECO:0000313" key="3">
    <source>
        <dbReference type="Proteomes" id="UP001140560"/>
    </source>
</evidence>
<dbReference type="OrthoDB" id="5428890at2759"/>